<gene>
    <name evidence="1" type="ordered locus">Pnap_4456</name>
</gene>
<keyword evidence="2" id="KW-1185">Reference proteome</keyword>
<organism evidence="1 2">
    <name type="scientific">Polaromonas naphthalenivorans (strain CJ2)</name>
    <dbReference type="NCBI Taxonomy" id="365044"/>
    <lineage>
        <taxon>Bacteria</taxon>
        <taxon>Pseudomonadati</taxon>
        <taxon>Pseudomonadota</taxon>
        <taxon>Betaproteobacteria</taxon>
        <taxon>Burkholderiales</taxon>
        <taxon>Comamonadaceae</taxon>
        <taxon>Polaromonas</taxon>
    </lineage>
</organism>
<sequence>MNEISPGRRVSPIADLDREQIKELCELHPLEMGQLCAKVGLNKSVLSNFLAGRRPFPQKFAPTFLRQIGLNVKGEIDPRHCFYLTVGPGLEDLAAKWIKRLFPLGGTMCIVYKNMRSDDPEEGEYRVEAGVALTGGELVAVVRDDVNFGDFAWIPGVWETGNSINADDLLDVTRLPAKKDVLAAMASVPTYDNMIWGEVQRVAEAAGLTGDEVLRIVEDAIRGFSESPQRRDAFDVEGRKAEATRIAAIHSLPENSAFRRSSGSLVADKPNS</sequence>
<dbReference type="EMBL" id="CP000531">
    <property type="protein sequence ID" value="ABM39732.1"/>
    <property type="molecule type" value="Genomic_DNA"/>
</dbReference>
<evidence type="ECO:0000313" key="1">
    <source>
        <dbReference type="EMBL" id="ABM39732.1"/>
    </source>
</evidence>
<evidence type="ECO:0000313" key="2">
    <source>
        <dbReference type="Proteomes" id="UP000000644"/>
    </source>
</evidence>
<geneLocation type="plasmid" evidence="1 2">
    <name>pPNAP02</name>
</geneLocation>
<dbReference type="AlphaFoldDB" id="A1VVQ4"/>
<dbReference type="InterPro" id="IPR001387">
    <property type="entry name" value="Cro/C1-type_HTH"/>
</dbReference>
<dbReference type="Proteomes" id="UP000000644">
    <property type="component" value="Plasmid pPNAP02"/>
</dbReference>
<proteinExistence type="predicted"/>
<dbReference type="HOGENOM" id="CLU_1022542_0_0_4"/>
<dbReference type="KEGG" id="pna:Pnap_4456"/>
<name>A1VVQ4_POLNA</name>
<protein>
    <submittedName>
        <fullName evidence="1">Uncharacterized protein</fullName>
    </submittedName>
</protein>
<reference evidence="2" key="1">
    <citation type="journal article" date="2009" name="Environ. Microbiol.">
        <title>The genome of Polaromonas naphthalenivorans strain CJ2, isolated from coal tar-contaminated sediment, reveals physiological and metabolic versatility and evolution through extensive horizontal gene transfer.</title>
        <authorList>
            <person name="Yagi J.M."/>
            <person name="Sims D."/>
            <person name="Brettin T."/>
            <person name="Bruce D."/>
            <person name="Madsen E.L."/>
        </authorList>
    </citation>
    <scope>NUCLEOTIDE SEQUENCE [LARGE SCALE GENOMIC DNA]</scope>
    <source>
        <strain evidence="2">CJ2</strain>
        <plasmid evidence="2">Plasmid pPNAP02</plasmid>
    </source>
</reference>
<accession>A1VVQ4</accession>
<dbReference type="CDD" id="cd00093">
    <property type="entry name" value="HTH_XRE"/>
    <property type="match status" value="1"/>
</dbReference>
<keyword evidence="1" id="KW-0614">Plasmid</keyword>
<dbReference type="RefSeq" id="WP_011798233.1">
    <property type="nucleotide sequence ID" value="NC_008758.1"/>
</dbReference>